<evidence type="ECO:0000313" key="1">
    <source>
        <dbReference type="EMBL" id="SCM71757.1"/>
    </source>
</evidence>
<accession>A0A212L2P4</accession>
<name>A0A212L2P4_9BACT</name>
<reference evidence="1" key="1">
    <citation type="submission" date="2016-08" db="EMBL/GenBank/DDBJ databases">
        <authorList>
            <person name="Seilhamer J.J."/>
        </authorList>
    </citation>
    <scope>NUCLEOTIDE SEQUENCE</scope>
    <source>
        <strain evidence="1">86-1</strain>
    </source>
</reference>
<dbReference type="AlphaFoldDB" id="A0A212L2P4"/>
<dbReference type="EMBL" id="FMJC01000002">
    <property type="protein sequence ID" value="SCM71757.1"/>
    <property type="molecule type" value="Genomic_DNA"/>
</dbReference>
<gene>
    <name evidence="1" type="ORF">KL86DES1_20181</name>
</gene>
<organism evidence="1">
    <name type="scientific">uncultured Desulfovibrio sp</name>
    <dbReference type="NCBI Taxonomy" id="167968"/>
    <lineage>
        <taxon>Bacteria</taxon>
        <taxon>Pseudomonadati</taxon>
        <taxon>Thermodesulfobacteriota</taxon>
        <taxon>Desulfovibrionia</taxon>
        <taxon>Desulfovibrionales</taxon>
        <taxon>Desulfovibrionaceae</taxon>
        <taxon>Desulfovibrio</taxon>
        <taxon>environmental samples</taxon>
    </lineage>
</organism>
<sequence length="40" mass="4249">MPARRGALGDKGRTACVARAPERALWAVERESGQSPGLRA</sequence>
<protein>
    <submittedName>
        <fullName evidence="1">Uncharacterized protein</fullName>
    </submittedName>
</protein>
<proteinExistence type="predicted"/>